<organism evidence="1">
    <name type="scientific">Myoviridae sp. ctI7W9</name>
    <dbReference type="NCBI Taxonomy" id="2826636"/>
    <lineage>
        <taxon>Viruses</taxon>
        <taxon>Duplodnaviria</taxon>
        <taxon>Heunggongvirae</taxon>
        <taxon>Uroviricota</taxon>
        <taxon>Caudoviricetes</taxon>
    </lineage>
</organism>
<sequence>MIVRTAEEARVWRAQLEKALPAVPDKDASGCVDLYPTLKQSGSLIKAGTRINWNGWLKQATVDLWDTEANDPDHAPTLWVKIQYKDGARVIPDVITAAEAFDKDELGWWNGAIYKSLIAANVYTPDAYPRGWELQE</sequence>
<protein>
    <submittedName>
        <fullName evidence="1">Uncharacterized protein</fullName>
    </submittedName>
</protein>
<proteinExistence type="predicted"/>
<reference evidence="1" key="1">
    <citation type="journal article" date="2021" name="Proc. Natl. Acad. Sci. U.S.A.">
        <title>A Catalog of Tens of Thousands of Viruses from Human Metagenomes Reveals Hidden Associations with Chronic Diseases.</title>
        <authorList>
            <person name="Tisza M.J."/>
            <person name="Buck C.B."/>
        </authorList>
    </citation>
    <scope>NUCLEOTIDE SEQUENCE</scope>
    <source>
        <strain evidence="1">CtI7W9</strain>
    </source>
</reference>
<name>A0A8S5MN31_9CAUD</name>
<accession>A0A8S5MN31</accession>
<dbReference type="EMBL" id="BK014941">
    <property type="protein sequence ID" value="DAD83781.1"/>
    <property type="molecule type" value="Genomic_DNA"/>
</dbReference>
<evidence type="ECO:0000313" key="1">
    <source>
        <dbReference type="EMBL" id="DAD83781.1"/>
    </source>
</evidence>